<gene>
    <name evidence="1" type="primary">e41c_0023</name>
</gene>
<dbReference type="GO" id="GO:0030430">
    <property type="term" value="C:host cell cytoplasm"/>
    <property type="evidence" value="ECO:0007669"/>
    <property type="project" value="InterPro"/>
</dbReference>
<evidence type="ECO:0000313" key="2">
    <source>
        <dbReference type="Proteomes" id="UP000024438"/>
    </source>
</evidence>
<dbReference type="NCBIfam" id="TIGR01600">
    <property type="entry name" value="phage_tail_L"/>
    <property type="match status" value="1"/>
</dbReference>
<reference evidence="1 2" key="1">
    <citation type="submission" date="2014-04" db="EMBL/GenBank/DDBJ databases">
        <title>Complete genome sequence of e4/1c, an Escherichia coli O157:H7-specific phage with proven potential as a biocontrol agent.</title>
        <authorList>
            <person name="McAuliffe O."/>
            <person name="Coffey B."/>
            <person name="Casey A."/>
            <person name="O'Sullivan O."/>
            <person name="Coffey A."/>
            <person name="Ross P."/>
        </authorList>
    </citation>
    <scope>NUCLEOTIDE SEQUENCE [LARGE SCALE GENOMIC DNA]</scope>
</reference>
<protein>
    <recommendedName>
        <fullName evidence="3">Minor tail protein</fullName>
    </recommendedName>
</protein>
<keyword evidence="2" id="KW-1185">Reference proteome</keyword>
<proteinExistence type="predicted"/>
<dbReference type="RefSeq" id="YP_009036022.1">
    <property type="nucleotide sequence ID" value="NC_024210.1"/>
</dbReference>
<dbReference type="Pfam" id="PF05100">
    <property type="entry name" value="Phage_tail_L"/>
    <property type="match status" value="1"/>
</dbReference>
<organism evidence="1 2">
    <name type="scientific">Escherichia phage e4/1c</name>
    <dbReference type="NCBI Taxonomy" id="1495286"/>
    <lineage>
        <taxon>Viruses</taxon>
        <taxon>Duplodnaviria</taxon>
        <taxon>Heunggongvirae</taxon>
        <taxon>Uroviricota</taxon>
        <taxon>Caudoviricetes</taxon>
        <taxon>Drexlerviridae</taxon>
        <taxon>Rogunavirinae</taxon>
        <taxon>Rogunavirus</taxon>
        <taxon>Rogunavirus E41c</taxon>
    </lineage>
</organism>
<name>A0A023ZUT6_9CAUD</name>
<sequence>MLIWALRGPFYWRNIMATPLSTKFENQLQSLFPGEVVTLIEVDGSKFSAPTYRFHGENISYTTEEIMMSQSTGQPLPAKTITFRGEEYGARPFGIQGINMTSDGKANKVTLVVSNVDQNISALIRTYNGLVQAKVTIWITLRENINEDGTIADGDYRKLVYFIERPKQVDYNTASFELTSPMDMDGIYIPARLVQSVCYWAQRNQYRSGNGCNYMGDRYFDKDNNPVSDPSQDFCAGTVTACKLRFGANNQLDFGGCAAASLQAKANQN</sequence>
<dbReference type="OrthoDB" id="17372at10239"/>
<dbReference type="GO" id="GO:0046718">
    <property type="term" value="P:symbiont entry into host cell"/>
    <property type="evidence" value="ECO:0007669"/>
    <property type="project" value="InterPro"/>
</dbReference>
<evidence type="ECO:0000313" key="1">
    <source>
        <dbReference type="EMBL" id="AHY83173.1"/>
    </source>
</evidence>
<dbReference type="KEGG" id="vg:19525659"/>
<dbReference type="InterPro" id="IPR006487">
    <property type="entry name" value="Phage_lambda_L"/>
</dbReference>
<dbReference type="GO" id="GO:0051536">
    <property type="term" value="F:iron-sulfur cluster binding"/>
    <property type="evidence" value="ECO:0007669"/>
    <property type="project" value="InterPro"/>
</dbReference>
<accession>A0A023ZUT6</accession>
<dbReference type="EMBL" id="KJ668713">
    <property type="protein sequence ID" value="AHY83173.1"/>
    <property type="molecule type" value="Genomic_DNA"/>
</dbReference>
<dbReference type="Proteomes" id="UP000024438">
    <property type="component" value="Segment"/>
</dbReference>
<evidence type="ECO:0008006" key="3">
    <source>
        <dbReference type="Google" id="ProtNLM"/>
    </source>
</evidence>